<organism evidence="5 6">
    <name type="scientific">Arsenicicoccus cauae</name>
    <dbReference type="NCBI Taxonomy" id="2663847"/>
    <lineage>
        <taxon>Bacteria</taxon>
        <taxon>Bacillati</taxon>
        <taxon>Actinomycetota</taxon>
        <taxon>Actinomycetes</taxon>
        <taxon>Micrococcales</taxon>
        <taxon>Intrasporangiaceae</taxon>
        <taxon>Arsenicicoccus</taxon>
    </lineage>
</organism>
<feature type="active site" description="Tele-phosphohistidine intermediate" evidence="3">
    <location>
        <position position="80"/>
    </location>
</feature>
<feature type="binding site" evidence="4">
    <location>
        <begin position="79"/>
        <end position="86"/>
    </location>
    <ligand>
        <name>substrate</name>
    </ligand>
</feature>
<keyword evidence="1" id="KW-0324">Glycolysis</keyword>
<feature type="active site" description="Proton donor/acceptor" evidence="3">
    <location>
        <position position="171"/>
    </location>
</feature>
<keyword evidence="2" id="KW-0413">Isomerase</keyword>
<dbReference type="SMART" id="SM00855">
    <property type="entry name" value="PGAM"/>
    <property type="match status" value="1"/>
</dbReference>
<dbReference type="InterPro" id="IPR013078">
    <property type="entry name" value="His_Pase_superF_clade-1"/>
</dbReference>
<keyword evidence="6" id="KW-1185">Reference proteome</keyword>
<sequence>MPYAGYSPISCHPLVERSPLGGERRRKVTRGRVVGVWRRGIRGSRKGRPDQPAGGIVPEQTDSIAAGRRTAPRRLVLVRHGQSLGNVADAEARKAGHGRLALDYRDADTPLSDLGTEQATALGAHLARLPEAHRPEVILSSPYARARGTAETALREAGLDHSLVLDERLRERDLGIFDGLTGDGIRAEHPEEAERRTKVGKFYYRPPGGESWCDVALRVRSVLADIRQEYADEHVWIFSHQAVIMSFRLVLEGLDEEGIITIDNETPLPNCSMTSYDRAEDGSLELVAYAETAALDDEGAQTTHEEPAAGEADA</sequence>
<evidence type="ECO:0000256" key="1">
    <source>
        <dbReference type="ARBA" id="ARBA00023152"/>
    </source>
</evidence>
<dbReference type="InterPro" id="IPR029033">
    <property type="entry name" value="His_PPase_superfam"/>
</dbReference>
<dbReference type="Gene3D" id="3.40.50.1240">
    <property type="entry name" value="Phosphoglycerate mutase-like"/>
    <property type="match status" value="1"/>
</dbReference>
<protein>
    <submittedName>
        <fullName evidence="5">Histidine phosphatase family protein</fullName>
    </submittedName>
</protein>
<evidence type="ECO:0000256" key="2">
    <source>
        <dbReference type="ARBA" id="ARBA00023235"/>
    </source>
</evidence>
<dbReference type="CDD" id="cd07067">
    <property type="entry name" value="HP_PGM_like"/>
    <property type="match status" value="1"/>
</dbReference>
<dbReference type="Proteomes" id="UP000431092">
    <property type="component" value="Unassembled WGS sequence"/>
</dbReference>
<dbReference type="SUPFAM" id="SSF53254">
    <property type="entry name" value="Phosphoglycerate mutase-like"/>
    <property type="match status" value="1"/>
</dbReference>
<dbReference type="InterPro" id="IPR001345">
    <property type="entry name" value="PG/BPGM_mutase_AS"/>
</dbReference>
<dbReference type="PANTHER" id="PTHR48100:SF1">
    <property type="entry name" value="HISTIDINE PHOSPHATASE FAMILY PROTEIN-RELATED"/>
    <property type="match status" value="1"/>
</dbReference>
<reference evidence="5 6" key="1">
    <citation type="submission" date="2019-11" db="EMBL/GenBank/DDBJ databases">
        <title>Whole genome sequencing identifies a novel species of the genus Arsenicicoccus isolated from human blood.</title>
        <authorList>
            <person name="Jeong J.H."/>
            <person name="Kweon O.J."/>
            <person name="Kim H.R."/>
            <person name="Kim T.-H."/>
            <person name="Ha S.-M."/>
            <person name="Lee M.-K."/>
        </authorList>
    </citation>
    <scope>NUCLEOTIDE SEQUENCE [LARGE SCALE GENOMIC DNA]</scope>
    <source>
        <strain evidence="5 6">MKL-02</strain>
    </source>
</reference>
<dbReference type="EMBL" id="WLVL01000007">
    <property type="protein sequence ID" value="MTB70858.1"/>
    <property type="molecule type" value="Genomic_DNA"/>
</dbReference>
<dbReference type="AlphaFoldDB" id="A0A6I3I9K2"/>
<name>A0A6I3I9K2_9MICO</name>
<evidence type="ECO:0000256" key="3">
    <source>
        <dbReference type="PIRSR" id="PIRSR613078-1"/>
    </source>
</evidence>
<comment type="caution">
    <text evidence="5">The sequence shown here is derived from an EMBL/GenBank/DDBJ whole genome shotgun (WGS) entry which is preliminary data.</text>
</comment>
<dbReference type="InterPro" id="IPR050275">
    <property type="entry name" value="PGM_Phosphatase"/>
</dbReference>
<proteinExistence type="predicted"/>
<evidence type="ECO:0000313" key="5">
    <source>
        <dbReference type="EMBL" id="MTB70858.1"/>
    </source>
</evidence>
<dbReference type="PANTHER" id="PTHR48100">
    <property type="entry name" value="BROAD-SPECIFICITY PHOSPHATASE YOR283W-RELATED"/>
    <property type="match status" value="1"/>
</dbReference>
<dbReference type="GO" id="GO:0005737">
    <property type="term" value="C:cytoplasm"/>
    <property type="evidence" value="ECO:0007669"/>
    <property type="project" value="TreeGrafter"/>
</dbReference>
<evidence type="ECO:0000256" key="4">
    <source>
        <dbReference type="PIRSR" id="PIRSR613078-2"/>
    </source>
</evidence>
<dbReference type="Pfam" id="PF00300">
    <property type="entry name" value="His_Phos_1"/>
    <property type="match status" value="1"/>
</dbReference>
<feature type="binding site" evidence="4">
    <location>
        <position position="145"/>
    </location>
    <ligand>
        <name>substrate</name>
    </ligand>
</feature>
<gene>
    <name evidence="5" type="ORF">GGG17_02485</name>
</gene>
<dbReference type="GO" id="GO:0016791">
    <property type="term" value="F:phosphatase activity"/>
    <property type="evidence" value="ECO:0007669"/>
    <property type="project" value="TreeGrafter"/>
</dbReference>
<accession>A0A6I3I9K2</accession>
<dbReference type="PROSITE" id="PS00175">
    <property type="entry name" value="PG_MUTASE"/>
    <property type="match status" value="1"/>
</dbReference>
<evidence type="ECO:0000313" key="6">
    <source>
        <dbReference type="Proteomes" id="UP000431092"/>
    </source>
</evidence>